<protein>
    <submittedName>
        <fullName evidence="1">Uncharacterized protein</fullName>
    </submittedName>
</protein>
<organism evidence="1 2">
    <name type="scientific">Prunus armeniaca</name>
    <name type="common">Apricot</name>
    <name type="synonym">Armeniaca vulgaris</name>
    <dbReference type="NCBI Taxonomy" id="36596"/>
    <lineage>
        <taxon>Eukaryota</taxon>
        <taxon>Viridiplantae</taxon>
        <taxon>Streptophyta</taxon>
        <taxon>Embryophyta</taxon>
        <taxon>Tracheophyta</taxon>
        <taxon>Spermatophyta</taxon>
        <taxon>Magnoliopsida</taxon>
        <taxon>eudicotyledons</taxon>
        <taxon>Gunneridae</taxon>
        <taxon>Pentapetalae</taxon>
        <taxon>rosids</taxon>
        <taxon>fabids</taxon>
        <taxon>Rosales</taxon>
        <taxon>Rosaceae</taxon>
        <taxon>Amygdaloideae</taxon>
        <taxon>Amygdaleae</taxon>
        <taxon>Prunus</taxon>
    </lineage>
</organism>
<gene>
    <name evidence="1" type="ORF">CURHAP_LOCUS1020</name>
</gene>
<name>A0A6J5TEZ6_PRUAR</name>
<proteinExistence type="predicted"/>
<dbReference type="EMBL" id="CAEKDK010000001">
    <property type="protein sequence ID" value="CAB4262002.1"/>
    <property type="molecule type" value="Genomic_DNA"/>
</dbReference>
<accession>A0A6J5TEZ6</accession>
<evidence type="ECO:0000313" key="1">
    <source>
        <dbReference type="EMBL" id="CAB4262002.1"/>
    </source>
</evidence>
<dbReference type="Proteomes" id="UP000507222">
    <property type="component" value="Unassembled WGS sequence"/>
</dbReference>
<reference evidence="1 2" key="1">
    <citation type="submission" date="2020-05" db="EMBL/GenBank/DDBJ databases">
        <authorList>
            <person name="Campoy J."/>
            <person name="Schneeberger K."/>
            <person name="Spophaly S."/>
        </authorList>
    </citation>
    <scope>NUCLEOTIDE SEQUENCE [LARGE SCALE GENOMIC DNA]</scope>
    <source>
        <strain evidence="1">PruArmRojPasFocal</strain>
    </source>
</reference>
<dbReference type="AlphaFoldDB" id="A0A6J5TEZ6"/>
<sequence length="64" mass="6806">MWSSVLARSGRFRLGFGGWDRGRSRPGFRAGNLEEPGFVEAWSPVKCSRAASGGAGLCKCSLTA</sequence>
<evidence type="ECO:0000313" key="2">
    <source>
        <dbReference type="Proteomes" id="UP000507222"/>
    </source>
</evidence>